<gene>
    <name evidence="1" type="ORF">GYMLUDRAFT_77247</name>
</gene>
<dbReference type="Proteomes" id="UP000053593">
    <property type="component" value="Unassembled WGS sequence"/>
</dbReference>
<protein>
    <submittedName>
        <fullName evidence="1">Uncharacterized protein</fullName>
    </submittedName>
</protein>
<reference evidence="1 2" key="1">
    <citation type="submission" date="2014-04" db="EMBL/GenBank/DDBJ databases">
        <title>Evolutionary Origins and Diversification of the Mycorrhizal Mutualists.</title>
        <authorList>
            <consortium name="DOE Joint Genome Institute"/>
            <consortium name="Mycorrhizal Genomics Consortium"/>
            <person name="Kohler A."/>
            <person name="Kuo A."/>
            <person name="Nagy L.G."/>
            <person name="Floudas D."/>
            <person name="Copeland A."/>
            <person name="Barry K.W."/>
            <person name="Cichocki N."/>
            <person name="Veneault-Fourrey C."/>
            <person name="LaButti K."/>
            <person name="Lindquist E.A."/>
            <person name="Lipzen A."/>
            <person name="Lundell T."/>
            <person name="Morin E."/>
            <person name="Murat C."/>
            <person name="Riley R."/>
            <person name="Ohm R."/>
            <person name="Sun H."/>
            <person name="Tunlid A."/>
            <person name="Henrissat B."/>
            <person name="Grigoriev I.V."/>
            <person name="Hibbett D.S."/>
            <person name="Martin F."/>
        </authorList>
    </citation>
    <scope>NUCLEOTIDE SEQUENCE [LARGE SCALE GENOMIC DNA]</scope>
    <source>
        <strain evidence="1 2">FD-317 M1</strain>
    </source>
</reference>
<dbReference type="EMBL" id="KN834820">
    <property type="protein sequence ID" value="KIK54066.1"/>
    <property type="molecule type" value="Genomic_DNA"/>
</dbReference>
<keyword evidence="2" id="KW-1185">Reference proteome</keyword>
<dbReference type="OrthoDB" id="10542119at2759"/>
<evidence type="ECO:0000313" key="1">
    <source>
        <dbReference type="EMBL" id="KIK54066.1"/>
    </source>
</evidence>
<dbReference type="AlphaFoldDB" id="A0A0D0BH54"/>
<dbReference type="HOGENOM" id="CLU_614016_0_0_1"/>
<accession>A0A0D0BH54</accession>
<sequence>MDPEVFEQSCRWLLYERRIMDRIKGLDVDPRGFEGHQDVHDKCIQLSHPWLQQDIFPSNQCHFLVFEWRESSTFLKVLQSSQSPGFTKVFLGNVNLGRDDEGVSNLFEHLITLAPSLDTLCLSGAYAGGLWGTKITNRDPAGLLNLQEALKRLSDKFSFRGKTIVLKRFLLRDQLHLPQNRVLEVVIFESVYLNFSHLEHLAIDSSIITLLIGRPHVLRNVKHLSLFDKEPDYMPDVWAYNKVQLHLPSLMSLQLIIRQSQNLIALCRLVLGPSLVACGRSHAMEYPGFQYYTDFTRQVPADPFYTHPRVEHLHVEFNFQESRTIPAFDGELTARIDSMLYSYLDENGGSLKSITAWGVDAMERLPQTANSGRLREGRGHLWWDTAYW</sequence>
<evidence type="ECO:0000313" key="2">
    <source>
        <dbReference type="Proteomes" id="UP000053593"/>
    </source>
</evidence>
<proteinExistence type="predicted"/>
<organism evidence="1 2">
    <name type="scientific">Collybiopsis luxurians FD-317 M1</name>
    <dbReference type="NCBI Taxonomy" id="944289"/>
    <lineage>
        <taxon>Eukaryota</taxon>
        <taxon>Fungi</taxon>
        <taxon>Dikarya</taxon>
        <taxon>Basidiomycota</taxon>
        <taxon>Agaricomycotina</taxon>
        <taxon>Agaricomycetes</taxon>
        <taxon>Agaricomycetidae</taxon>
        <taxon>Agaricales</taxon>
        <taxon>Marasmiineae</taxon>
        <taxon>Omphalotaceae</taxon>
        <taxon>Collybiopsis</taxon>
        <taxon>Collybiopsis luxurians</taxon>
    </lineage>
</organism>
<name>A0A0D0BH54_9AGAR</name>